<keyword evidence="3" id="KW-1185">Reference proteome</keyword>
<dbReference type="Proteomes" id="UP000001420">
    <property type="component" value="Chromosome"/>
</dbReference>
<evidence type="ECO:0000313" key="3">
    <source>
        <dbReference type="Proteomes" id="UP000001420"/>
    </source>
</evidence>
<evidence type="ECO:0000313" key="2">
    <source>
        <dbReference type="EMBL" id="AAP99493.1"/>
    </source>
</evidence>
<dbReference type="HOGENOM" id="CLU_1667828_0_0_3"/>
<dbReference type="KEGG" id="pma:Pro_0447"/>
<proteinExistence type="predicted"/>
<dbReference type="eggNOG" id="ENOG502ZQX2">
    <property type="taxonomic scope" value="Bacteria"/>
</dbReference>
<dbReference type="EMBL" id="AE017126">
    <property type="protein sequence ID" value="AAP99493.1"/>
    <property type="molecule type" value="Genomic_DNA"/>
</dbReference>
<dbReference type="OrthoDB" id="561753at2"/>
<evidence type="ECO:0000256" key="1">
    <source>
        <dbReference type="SAM" id="MobiDB-lite"/>
    </source>
</evidence>
<feature type="region of interest" description="Disordered" evidence="1">
    <location>
        <begin position="119"/>
        <end position="153"/>
    </location>
</feature>
<accession>Q7VDD2</accession>
<dbReference type="PATRIC" id="fig|167539.5.peg.458"/>
<sequence>MPIEISPRRKDQLRSQIQEAVELDANDHLHCLKAQWVHRYGIETLQEIELKEKILEVSTNKDLEIFQPSKSDMFDEQKSIEENKTLANTLIQETSLQDSSNSQSCQLDNVELETTELIDKAQSCSSDEDNDQLFTPLSSPNSPPPPPPSLNHLRRWLPLIGDSLPKAS</sequence>
<reference evidence="2 3" key="1">
    <citation type="journal article" date="2003" name="Proc. Natl. Acad. Sci. U.S.A.">
        <title>Genome sequence of the cyanobacterium Prochlorococcus marinus SS120, a nearly minimal oxyphototrophic genome.</title>
        <authorList>
            <person name="Dufresne A."/>
            <person name="Salanoubat M."/>
            <person name="Partensky F."/>
            <person name="Artiguenave F."/>
            <person name="Axmann I.M."/>
            <person name="Barbe V."/>
            <person name="Duprat S."/>
            <person name="Galperin M.Y."/>
            <person name="Koonin E.V."/>
            <person name="Le Gall F."/>
            <person name="Makarova K.S."/>
            <person name="Ostrowski M."/>
            <person name="Oztas S."/>
            <person name="Robert C."/>
            <person name="Rogozin I.B."/>
            <person name="Scanlan D.J."/>
            <person name="Tandeau de Marsac N."/>
            <person name="Weissenbach J."/>
            <person name="Wincker P."/>
            <person name="Wolf Y.I."/>
            <person name="Hess W.R."/>
        </authorList>
    </citation>
    <scope>NUCLEOTIDE SEQUENCE [LARGE SCALE GENOMIC DNA]</scope>
    <source>
        <strain evidence="3">SARG / CCMP1375 / SS120</strain>
    </source>
</reference>
<gene>
    <name evidence="2" type="ordered locus">Pro_0447</name>
</gene>
<dbReference type="AlphaFoldDB" id="Q7VDD2"/>
<dbReference type="RefSeq" id="WP_011124602.1">
    <property type="nucleotide sequence ID" value="NC_005042.1"/>
</dbReference>
<name>Q7VDD2_PROMA</name>
<organism evidence="2 3">
    <name type="scientific">Prochlorococcus marinus (strain SARG / CCMP1375 / SS120)</name>
    <dbReference type="NCBI Taxonomy" id="167539"/>
    <lineage>
        <taxon>Bacteria</taxon>
        <taxon>Bacillati</taxon>
        <taxon>Cyanobacteriota</taxon>
        <taxon>Cyanophyceae</taxon>
        <taxon>Synechococcales</taxon>
        <taxon>Prochlorococcaceae</taxon>
        <taxon>Prochlorococcus</taxon>
    </lineage>
</organism>
<protein>
    <submittedName>
        <fullName evidence="2">Uncharacterized protein</fullName>
    </submittedName>
</protein>
<dbReference type="STRING" id="167539.Pro_0447"/>
<dbReference type="EnsemblBacteria" id="AAP99493">
    <property type="protein sequence ID" value="AAP99493"/>
    <property type="gene ID" value="Pro_0447"/>
</dbReference>